<dbReference type="Proteomes" id="UP000032025">
    <property type="component" value="Unassembled WGS sequence"/>
</dbReference>
<dbReference type="AlphaFoldDB" id="A0A0C9NCW7"/>
<gene>
    <name evidence="1" type="ORF">SP6_30_02830</name>
</gene>
<protein>
    <submittedName>
        <fullName evidence="1">DNA, contig: SP630</fullName>
    </submittedName>
</protein>
<sequence>MKQEFGSWLVAQHNRDDWVGLLGFQARRDRAFPTGGDPDDVRAYMQRKGADHDTLDMLDTAELEWGRA</sequence>
<accession>A0A0C9NCW7</accession>
<evidence type="ECO:0000313" key="1">
    <source>
        <dbReference type="EMBL" id="GAN14142.1"/>
    </source>
</evidence>
<reference evidence="1 2" key="1">
    <citation type="submission" date="2014-08" db="EMBL/GenBank/DDBJ databases">
        <title>Whole genome shotgun sequence of Sphingomonas paucimobilis NBRC 13935.</title>
        <authorList>
            <person name="Hosoyama A."/>
            <person name="Hashimoto M."/>
            <person name="Hosoyama Y."/>
            <person name="Noguchi M."/>
            <person name="Uohara A."/>
            <person name="Ohji S."/>
            <person name="Katano-Makiyama Y."/>
            <person name="Ichikawa N."/>
            <person name="Kimura A."/>
            <person name="Yamazoe A."/>
            <person name="Fujita N."/>
        </authorList>
    </citation>
    <scope>NUCLEOTIDE SEQUENCE [LARGE SCALE GENOMIC DNA]</scope>
    <source>
        <strain evidence="1 2">NBRC 13935</strain>
    </source>
</reference>
<dbReference type="InterPro" id="IPR036806">
    <property type="entry name" value="YozE_SAM-like_sf"/>
</dbReference>
<comment type="caution">
    <text evidence="1">The sequence shown here is derived from an EMBL/GenBank/DDBJ whole genome shotgun (WGS) entry which is preliminary data.</text>
</comment>
<dbReference type="RefSeq" id="WP_042469048.1">
    <property type="nucleotide sequence ID" value="NZ_BBJS01000030.1"/>
</dbReference>
<proteinExistence type="predicted"/>
<dbReference type="SUPFAM" id="SSF140652">
    <property type="entry name" value="YozE-like"/>
    <property type="match status" value="1"/>
</dbReference>
<organism evidence="1 2">
    <name type="scientific">Sphingomonas paucimobilis NBRC 13935</name>
    <dbReference type="NCBI Taxonomy" id="1219050"/>
    <lineage>
        <taxon>Bacteria</taxon>
        <taxon>Pseudomonadati</taxon>
        <taxon>Pseudomonadota</taxon>
        <taxon>Alphaproteobacteria</taxon>
        <taxon>Sphingomonadales</taxon>
        <taxon>Sphingomonadaceae</taxon>
        <taxon>Sphingomonas</taxon>
    </lineage>
</organism>
<dbReference type="Gene3D" id="1.10.150.260">
    <property type="entry name" value="YozE SAM-like"/>
    <property type="match status" value="1"/>
</dbReference>
<evidence type="ECO:0000313" key="2">
    <source>
        <dbReference type="Proteomes" id="UP000032025"/>
    </source>
</evidence>
<keyword evidence="2" id="KW-1185">Reference proteome</keyword>
<dbReference type="EMBL" id="BBJS01000030">
    <property type="protein sequence ID" value="GAN14142.1"/>
    <property type="molecule type" value="Genomic_DNA"/>
</dbReference>
<name>A0A0C9NCW7_SPHPI</name>